<evidence type="ECO:0000313" key="3">
    <source>
        <dbReference type="WBParaSite" id="Gr19_v10_g16690.t1"/>
    </source>
</evidence>
<keyword evidence="2" id="KW-1185">Reference proteome</keyword>
<dbReference type="InterPro" id="IPR027267">
    <property type="entry name" value="AH/BAR_dom_sf"/>
</dbReference>
<evidence type="ECO:0000259" key="1">
    <source>
        <dbReference type="PROSITE" id="PS51021"/>
    </source>
</evidence>
<dbReference type="GO" id="GO:0005737">
    <property type="term" value="C:cytoplasm"/>
    <property type="evidence" value="ECO:0007669"/>
    <property type="project" value="InterPro"/>
</dbReference>
<dbReference type="Proteomes" id="UP000887572">
    <property type="component" value="Unplaced"/>
</dbReference>
<dbReference type="SMART" id="SM00721">
    <property type="entry name" value="BAR"/>
    <property type="match status" value="1"/>
</dbReference>
<reference evidence="3" key="1">
    <citation type="submission" date="2022-11" db="UniProtKB">
        <authorList>
            <consortium name="WormBaseParasite"/>
        </authorList>
    </citation>
    <scope>IDENTIFICATION</scope>
</reference>
<dbReference type="PROSITE" id="PS51021">
    <property type="entry name" value="BAR"/>
    <property type="match status" value="1"/>
</dbReference>
<dbReference type="SUPFAM" id="SSF103657">
    <property type="entry name" value="BAR/IMD domain-like"/>
    <property type="match status" value="1"/>
</dbReference>
<proteinExistence type="predicted"/>
<sequence length="248" mass="27776">MPEQQPSKMDTLKKIVSRGKQRVTEAVMNAEKTEIGADIEQLLAQTDKTEEQMKKLLSAIEAYLVPNPNIRVLDPRKDKSNRKNNTDALGDAMKEAGNALGPDTQYGGVLLLTAQAEAKLGTAERLLTHTISNQTMVGIRRILDVDIKNIQKERSALNKRRLDLDATKNRWKRASTPDAQAKVEPQLVTAQAEFDEQLETVRGLLEAFQPAVDAQLKHMLEFVAAQSQYHTTCQQHLAELKRDLLANR</sequence>
<evidence type="ECO:0000313" key="2">
    <source>
        <dbReference type="Proteomes" id="UP000887572"/>
    </source>
</evidence>
<dbReference type="AlphaFoldDB" id="A0A914HE71"/>
<dbReference type="WBParaSite" id="Gr19_v10_g16690.t1">
    <property type="protein sequence ID" value="Gr19_v10_g16690.t1"/>
    <property type="gene ID" value="Gr19_v10_g16690"/>
</dbReference>
<feature type="domain" description="BAR" evidence="1">
    <location>
        <begin position="24"/>
        <end position="248"/>
    </location>
</feature>
<accession>A0A914HE71</accession>
<dbReference type="InterPro" id="IPR004148">
    <property type="entry name" value="BAR_dom"/>
</dbReference>
<dbReference type="Gene3D" id="1.20.1270.60">
    <property type="entry name" value="Arfaptin homology (AH) domain/BAR domain"/>
    <property type="match status" value="1"/>
</dbReference>
<organism evidence="2 3">
    <name type="scientific">Globodera rostochiensis</name>
    <name type="common">Golden nematode worm</name>
    <name type="synonym">Heterodera rostochiensis</name>
    <dbReference type="NCBI Taxonomy" id="31243"/>
    <lineage>
        <taxon>Eukaryota</taxon>
        <taxon>Metazoa</taxon>
        <taxon>Ecdysozoa</taxon>
        <taxon>Nematoda</taxon>
        <taxon>Chromadorea</taxon>
        <taxon>Rhabditida</taxon>
        <taxon>Tylenchina</taxon>
        <taxon>Tylenchomorpha</taxon>
        <taxon>Tylenchoidea</taxon>
        <taxon>Heteroderidae</taxon>
        <taxon>Heteroderinae</taxon>
        <taxon>Globodera</taxon>
    </lineage>
</organism>
<dbReference type="Pfam" id="PF03114">
    <property type="entry name" value="BAR"/>
    <property type="match status" value="1"/>
</dbReference>
<name>A0A914HE71_GLORO</name>
<protein>
    <submittedName>
        <fullName evidence="3">BAR domain-containing protein</fullName>
    </submittedName>
</protein>